<gene>
    <name evidence="2" type="ORF">TM448B02141_0008</name>
</gene>
<evidence type="ECO:0000256" key="1">
    <source>
        <dbReference type="SAM" id="MobiDB-lite"/>
    </source>
</evidence>
<feature type="compositionally biased region" description="Acidic residues" evidence="1">
    <location>
        <begin position="8"/>
        <end position="36"/>
    </location>
</feature>
<proteinExistence type="predicted"/>
<feature type="region of interest" description="Disordered" evidence="1">
    <location>
        <begin position="1"/>
        <end position="52"/>
    </location>
</feature>
<dbReference type="AlphaFoldDB" id="A0A6M3XSM6"/>
<name>A0A6M3XSM6_9ZZZZ</name>
<accession>A0A6M3XSM6</accession>
<sequence>MPEKEELNQEETSEETTEETTEPEETTEETSEESSETQEQQTEYTKERFDGLMSSWQKDRKRMLELEEEAVRIKETKKPEDKEEAWIDYLDEKLQSRAKRREESEIETNRRERERVETAYPNLKIDQVIETAGKYGTDLATAAQVLQDSLTGQKTAKTVAGQEQQRKKLAGKIGGKPGAVQKPGLTKYDPNLSFDENVEKGLEELGEK</sequence>
<evidence type="ECO:0008006" key="3">
    <source>
        <dbReference type="Google" id="ProtNLM"/>
    </source>
</evidence>
<dbReference type="EMBL" id="MT144881">
    <property type="protein sequence ID" value="QJI00862.1"/>
    <property type="molecule type" value="Genomic_DNA"/>
</dbReference>
<evidence type="ECO:0000313" key="2">
    <source>
        <dbReference type="EMBL" id="QJI00862.1"/>
    </source>
</evidence>
<feature type="region of interest" description="Disordered" evidence="1">
    <location>
        <begin position="157"/>
        <end position="193"/>
    </location>
</feature>
<organism evidence="2">
    <name type="scientific">viral metagenome</name>
    <dbReference type="NCBI Taxonomy" id="1070528"/>
    <lineage>
        <taxon>unclassified sequences</taxon>
        <taxon>metagenomes</taxon>
        <taxon>organismal metagenomes</taxon>
    </lineage>
</organism>
<protein>
    <recommendedName>
        <fullName evidence="3">Scaffolding protein</fullName>
    </recommendedName>
</protein>
<reference evidence="2" key="1">
    <citation type="submission" date="2020-03" db="EMBL/GenBank/DDBJ databases">
        <title>The deep terrestrial virosphere.</title>
        <authorList>
            <person name="Holmfeldt K."/>
            <person name="Nilsson E."/>
            <person name="Simone D."/>
            <person name="Lopez-Fernandez M."/>
            <person name="Wu X."/>
            <person name="de Brujin I."/>
            <person name="Lundin D."/>
            <person name="Andersson A."/>
            <person name="Bertilsson S."/>
            <person name="Dopson M."/>
        </authorList>
    </citation>
    <scope>NUCLEOTIDE SEQUENCE</scope>
    <source>
        <strain evidence="2">TM448B02141</strain>
    </source>
</reference>